<sequence>MNALHVLLPPRLESTPVVAVDFGVSNTDIVWRAGAVTRHESIPSEGQPDETRVRRALAAVDLDPQYVAWIAVTGGNRALVPSIIDGCTLHRVEEVQGIGRGGLAMAQRDAAVVVSAGSGTAVIAATRDRARHVTGTGVGGGTLLGLSRLLIGTVDPTEIDALSRAGTDTTHNLMLHEVLGEAIGSLPVDTTAVNFGRVARHAVSASREDTAAALVNMVGQVIAVIAINATRAEQMTDAVIVGHLADMPSVRHVFELVAQFYGASLLMPEHGGAATALGALLVVQDRLA</sequence>
<evidence type="ECO:0000256" key="1">
    <source>
        <dbReference type="ARBA" id="ARBA00022741"/>
    </source>
</evidence>
<dbReference type="InterPro" id="IPR004567">
    <property type="entry name" value="Type_II_PanK"/>
</dbReference>
<evidence type="ECO:0000256" key="3">
    <source>
        <dbReference type="ARBA" id="ARBA00022993"/>
    </source>
</evidence>
<dbReference type="SUPFAM" id="SSF53067">
    <property type="entry name" value="Actin-like ATPase domain"/>
    <property type="match status" value="1"/>
</dbReference>
<evidence type="ECO:0008006" key="6">
    <source>
        <dbReference type="Google" id="ProtNLM"/>
    </source>
</evidence>
<dbReference type="CDD" id="cd24085">
    <property type="entry name" value="ASKHA_NBD_PanK-II_bac"/>
    <property type="match status" value="1"/>
</dbReference>
<keyword evidence="2" id="KW-0067">ATP-binding</keyword>
<keyword evidence="1" id="KW-0547">Nucleotide-binding</keyword>
<dbReference type="InterPro" id="IPR043129">
    <property type="entry name" value="ATPase_NBD"/>
</dbReference>
<accession>C1ACG1</accession>
<dbReference type="eggNOG" id="COG5146">
    <property type="taxonomic scope" value="Bacteria"/>
</dbReference>
<dbReference type="GO" id="GO:0005829">
    <property type="term" value="C:cytosol"/>
    <property type="evidence" value="ECO:0007669"/>
    <property type="project" value="TreeGrafter"/>
</dbReference>
<dbReference type="AlphaFoldDB" id="C1ACG1"/>
<gene>
    <name evidence="4" type="ordered locus">GAU_3146</name>
</gene>
<evidence type="ECO:0000313" key="5">
    <source>
        <dbReference type="Proteomes" id="UP000002209"/>
    </source>
</evidence>
<dbReference type="Proteomes" id="UP000002209">
    <property type="component" value="Chromosome"/>
</dbReference>
<dbReference type="PANTHER" id="PTHR12280:SF20">
    <property type="entry name" value="4'-PHOSPHOPANTETHEINE PHOSPHATASE"/>
    <property type="match status" value="1"/>
</dbReference>
<dbReference type="STRING" id="379066.GAU_3146"/>
<proteinExistence type="predicted"/>
<organism evidence="4 5">
    <name type="scientific">Gemmatimonas aurantiaca (strain DSM 14586 / JCM 11422 / NBRC 100505 / T-27)</name>
    <dbReference type="NCBI Taxonomy" id="379066"/>
    <lineage>
        <taxon>Bacteria</taxon>
        <taxon>Pseudomonadati</taxon>
        <taxon>Gemmatimonadota</taxon>
        <taxon>Gemmatimonadia</taxon>
        <taxon>Gemmatimonadales</taxon>
        <taxon>Gemmatimonadaceae</taxon>
        <taxon>Gemmatimonas</taxon>
    </lineage>
</organism>
<dbReference type="KEGG" id="gau:GAU_3146"/>
<keyword evidence="3" id="KW-0173">Coenzyme A biosynthesis</keyword>
<name>C1ACG1_GEMAT</name>
<keyword evidence="5" id="KW-1185">Reference proteome</keyword>
<dbReference type="GO" id="GO:0004594">
    <property type="term" value="F:pantothenate kinase activity"/>
    <property type="evidence" value="ECO:0007669"/>
    <property type="project" value="TreeGrafter"/>
</dbReference>
<evidence type="ECO:0000256" key="2">
    <source>
        <dbReference type="ARBA" id="ARBA00022840"/>
    </source>
</evidence>
<reference evidence="5" key="1">
    <citation type="submission" date="2006-03" db="EMBL/GenBank/DDBJ databases">
        <title>Complete genome sequence of Gemmatimonas aurantiaca T-27 that represents a novel phylum Gemmatimonadetes.</title>
        <authorList>
            <person name="Takasaki K."/>
            <person name="Ichikawa N."/>
            <person name="Miura H."/>
            <person name="Matsushita S."/>
            <person name="Watanabe Y."/>
            <person name="Oguchi A."/>
            <person name="Ankai A."/>
            <person name="Yashiro I."/>
            <person name="Takahashi M."/>
            <person name="Terui Y."/>
            <person name="Fukui S."/>
            <person name="Yokoyama H."/>
            <person name="Tanikawa S."/>
            <person name="Hanada S."/>
            <person name="Kamagata Y."/>
            <person name="Fujita N."/>
        </authorList>
    </citation>
    <scope>NUCLEOTIDE SEQUENCE [LARGE SCALE GENOMIC DNA]</scope>
    <source>
        <strain evidence="5">T-27 / DSM 14586 / JCM 11422 / NBRC 100505</strain>
    </source>
</reference>
<dbReference type="EMBL" id="AP009153">
    <property type="protein sequence ID" value="BAH40188.1"/>
    <property type="molecule type" value="Genomic_DNA"/>
</dbReference>
<dbReference type="GO" id="GO:0015937">
    <property type="term" value="P:coenzyme A biosynthetic process"/>
    <property type="evidence" value="ECO:0007669"/>
    <property type="project" value="UniProtKB-KW"/>
</dbReference>
<dbReference type="HOGENOM" id="CLU_087521_0_0_0"/>
<protein>
    <recommendedName>
        <fullName evidence="6">Fumble domain-containing protein</fullName>
    </recommendedName>
</protein>
<dbReference type="PANTHER" id="PTHR12280">
    <property type="entry name" value="PANTOTHENATE KINASE"/>
    <property type="match status" value="1"/>
</dbReference>
<dbReference type="Gene3D" id="3.30.420.40">
    <property type="match status" value="1"/>
</dbReference>
<dbReference type="GO" id="GO:0005524">
    <property type="term" value="F:ATP binding"/>
    <property type="evidence" value="ECO:0007669"/>
    <property type="project" value="UniProtKB-KW"/>
</dbReference>
<dbReference type="Pfam" id="PF03630">
    <property type="entry name" value="Fumble"/>
    <property type="match status" value="1"/>
</dbReference>
<evidence type="ECO:0000313" key="4">
    <source>
        <dbReference type="EMBL" id="BAH40188.1"/>
    </source>
</evidence>